<dbReference type="GO" id="GO:0005737">
    <property type="term" value="C:cytoplasm"/>
    <property type="evidence" value="ECO:0007669"/>
    <property type="project" value="TreeGrafter"/>
</dbReference>
<evidence type="ECO:0000313" key="8">
    <source>
        <dbReference type="Proteomes" id="UP000008461"/>
    </source>
</evidence>
<evidence type="ECO:0000313" key="7">
    <source>
        <dbReference type="EMBL" id="AEE50982.1"/>
    </source>
</evidence>
<dbReference type="SUPFAM" id="SSF53383">
    <property type="entry name" value="PLP-dependent transferases"/>
    <property type="match status" value="1"/>
</dbReference>
<dbReference type="CDD" id="cd00609">
    <property type="entry name" value="AAT_like"/>
    <property type="match status" value="1"/>
</dbReference>
<dbReference type="STRING" id="760192.Halhy_3120"/>
<name>F4KPP4_HALH1</name>
<keyword evidence="4 7" id="KW-0808">Transferase</keyword>
<dbReference type="EMBL" id="CP002691">
    <property type="protein sequence ID" value="AEE50982.1"/>
    <property type="molecule type" value="Genomic_DNA"/>
</dbReference>
<proteinExistence type="inferred from homology"/>
<dbReference type="GO" id="GO:0030170">
    <property type="term" value="F:pyridoxal phosphate binding"/>
    <property type="evidence" value="ECO:0007669"/>
    <property type="project" value="InterPro"/>
</dbReference>
<evidence type="ECO:0000256" key="5">
    <source>
        <dbReference type="ARBA" id="ARBA00022898"/>
    </source>
</evidence>
<accession>F4KPP4</accession>
<dbReference type="eggNOG" id="COG0436">
    <property type="taxonomic scope" value="Bacteria"/>
</dbReference>
<dbReference type="PANTHER" id="PTHR43807:SF20">
    <property type="entry name" value="FI04487P"/>
    <property type="match status" value="1"/>
</dbReference>
<dbReference type="InterPro" id="IPR015424">
    <property type="entry name" value="PyrdxlP-dep_Trfase"/>
</dbReference>
<dbReference type="PANTHER" id="PTHR43807">
    <property type="entry name" value="FI04487P"/>
    <property type="match status" value="1"/>
</dbReference>
<dbReference type="Gene3D" id="3.90.1150.10">
    <property type="entry name" value="Aspartate Aminotransferase, domain 1"/>
    <property type="match status" value="1"/>
</dbReference>
<reference key="2">
    <citation type="submission" date="2011-04" db="EMBL/GenBank/DDBJ databases">
        <title>Complete sequence of chromosome of Haliscomenobacter hydrossis DSM 1100.</title>
        <authorList>
            <consortium name="US DOE Joint Genome Institute (JGI-PGF)"/>
            <person name="Lucas S."/>
            <person name="Han J."/>
            <person name="Lapidus A."/>
            <person name="Bruce D."/>
            <person name="Goodwin L."/>
            <person name="Pitluck S."/>
            <person name="Peters L."/>
            <person name="Kyrpides N."/>
            <person name="Mavromatis K."/>
            <person name="Ivanova N."/>
            <person name="Ovchinnikova G."/>
            <person name="Pagani I."/>
            <person name="Daligault H."/>
            <person name="Detter J.C."/>
            <person name="Han C."/>
            <person name="Land M."/>
            <person name="Hauser L."/>
            <person name="Markowitz V."/>
            <person name="Cheng J.-F."/>
            <person name="Hugenholtz P."/>
            <person name="Woyke T."/>
            <person name="Wu D."/>
            <person name="Verbarg S."/>
            <person name="Frueling A."/>
            <person name="Brambilla E."/>
            <person name="Klenk H.-P."/>
            <person name="Eisen J.A."/>
        </authorList>
    </citation>
    <scope>NUCLEOTIDE SEQUENCE</scope>
    <source>
        <strain>DSM 1100</strain>
    </source>
</reference>
<dbReference type="NCBIfam" id="NF006569">
    <property type="entry name" value="PRK09082.1"/>
    <property type="match status" value="1"/>
</dbReference>
<evidence type="ECO:0000256" key="3">
    <source>
        <dbReference type="ARBA" id="ARBA00022576"/>
    </source>
</evidence>
<dbReference type="InterPro" id="IPR015421">
    <property type="entry name" value="PyrdxlP-dep_Trfase_major"/>
</dbReference>
<dbReference type="GO" id="GO:0016212">
    <property type="term" value="F:kynurenine-oxoglutarate transaminase activity"/>
    <property type="evidence" value="ECO:0007669"/>
    <property type="project" value="UniProtKB-EC"/>
</dbReference>
<feature type="domain" description="Aminotransferase class I/classII large" evidence="6">
    <location>
        <begin position="28"/>
        <end position="373"/>
    </location>
</feature>
<keyword evidence="5" id="KW-0663">Pyridoxal phosphate</keyword>
<keyword evidence="3 7" id="KW-0032">Aminotransferase</keyword>
<dbReference type="FunFam" id="3.40.640.10:FF:000033">
    <property type="entry name" value="Aspartate aminotransferase"/>
    <property type="match status" value="1"/>
</dbReference>
<gene>
    <name evidence="7" type="ordered locus">Halhy_3120</name>
</gene>
<reference evidence="7 8" key="1">
    <citation type="journal article" date="2011" name="Stand. Genomic Sci.">
        <title>Complete genome sequence of Haliscomenobacter hydrossis type strain (O).</title>
        <authorList>
            <consortium name="US DOE Joint Genome Institute (JGI-PGF)"/>
            <person name="Daligault H."/>
            <person name="Lapidus A."/>
            <person name="Zeytun A."/>
            <person name="Nolan M."/>
            <person name="Lucas S."/>
            <person name="Del Rio T.G."/>
            <person name="Tice H."/>
            <person name="Cheng J.F."/>
            <person name="Tapia R."/>
            <person name="Han C."/>
            <person name="Goodwin L."/>
            <person name="Pitluck S."/>
            <person name="Liolios K."/>
            <person name="Pagani I."/>
            <person name="Ivanova N."/>
            <person name="Huntemann M."/>
            <person name="Mavromatis K."/>
            <person name="Mikhailova N."/>
            <person name="Pati A."/>
            <person name="Chen A."/>
            <person name="Palaniappan K."/>
            <person name="Land M."/>
            <person name="Hauser L."/>
            <person name="Brambilla E.M."/>
            <person name="Rohde M."/>
            <person name="Verbarg S."/>
            <person name="Goker M."/>
            <person name="Bristow J."/>
            <person name="Eisen J.A."/>
            <person name="Markowitz V."/>
            <person name="Hugenholtz P."/>
            <person name="Kyrpides N.C."/>
            <person name="Klenk H.P."/>
            <person name="Woyke T."/>
        </authorList>
    </citation>
    <scope>NUCLEOTIDE SEQUENCE [LARGE SCALE GENOMIC DNA]</scope>
    <source>
        <strain evidence="8">ATCC 27775 / DSM 1100 / LMG 10767 / O</strain>
    </source>
</reference>
<sequence>MIVSSKLPGVGTTIFTVMSALAQEHGAINLAQGFPDFASSQRLSELVAHYMRQGYNQYAPMAGLPLLRQRIAEKIDGLYGVKIDPDQEITITAGATQGIFTAIGALVNPGDEVIIFEPAYDSYRPSIELFGGITKSFELNAPDYSIDWNQLRRLISMKTRMIIINTPQNPTGKIFKPADMQALEKLVGGTDIILLSDEVYEHLVYDGHEHESILRYPGLRNQAVAVYSFGKTFHTTGWKVGYCIAPPNLTAEFRKVHQFNVFSVNTPVQYGLADFLEDPHEYLGLGTFFTHKRDIFLDAIEGSRFRPLLSEGSYFQLCDYSEISTEPDVDFCRRLTQDYGVAAIPLSVFYHSKRDDKIIRFCFAKKEETLELAGKRLREI</sequence>
<dbReference type="EC" id="2.6.1.7" evidence="7"/>
<dbReference type="OrthoDB" id="9802328at2"/>
<comment type="similarity">
    <text evidence="2">Belongs to the class-I pyridoxal-phosphate-dependent aminotransferase family.</text>
</comment>
<dbReference type="Pfam" id="PF00155">
    <property type="entry name" value="Aminotran_1_2"/>
    <property type="match status" value="1"/>
</dbReference>
<dbReference type="Gene3D" id="3.40.640.10">
    <property type="entry name" value="Type I PLP-dependent aspartate aminotransferase-like (Major domain)"/>
    <property type="match status" value="1"/>
</dbReference>
<organism evidence="7 8">
    <name type="scientific">Haliscomenobacter hydrossis (strain ATCC 27775 / DSM 1100 / LMG 10767 / O)</name>
    <dbReference type="NCBI Taxonomy" id="760192"/>
    <lineage>
        <taxon>Bacteria</taxon>
        <taxon>Pseudomonadati</taxon>
        <taxon>Bacteroidota</taxon>
        <taxon>Saprospiria</taxon>
        <taxon>Saprospirales</taxon>
        <taxon>Haliscomenobacteraceae</taxon>
        <taxon>Haliscomenobacter</taxon>
    </lineage>
</organism>
<dbReference type="Proteomes" id="UP000008461">
    <property type="component" value="Chromosome"/>
</dbReference>
<dbReference type="InterPro" id="IPR051326">
    <property type="entry name" value="Kynurenine-oxoglutarate_AT"/>
</dbReference>
<evidence type="ECO:0000256" key="4">
    <source>
        <dbReference type="ARBA" id="ARBA00022679"/>
    </source>
</evidence>
<dbReference type="InterPro" id="IPR015422">
    <property type="entry name" value="PyrdxlP-dep_Trfase_small"/>
</dbReference>
<dbReference type="AlphaFoldDB" id="F4KPP4"/>
<dbReference type="RefSeq" id="WP_013765525.1">
    <property type="nucleotide sequence ID" value="NC_015510.1"/>
</dbReference>
<dbReference type="InterPro" id="IPR004839">
    <property type="entry name" value="Aminotransferase_I/II_large"/>
</dbReference>
<evidence type="ECO:0000256" key="1">
    <source>
        <dbReference type="ARBA" id="ARBA00001933"/>
    </source>
</evidence>
<dbReference type="HOGENOM" id="CLU_017584_4_0_10"/>
<keyword evidence="8" id="KW-1185">Reference proteome</keyword>
<comment type="cofactor">
    <cofactor evidence="1">
        <name>pyridoxal 5'-phosphate</name>
        <dbReference type="ChEBI" id="CHEBI:597326"/>
    </cofactor>
</comment>
<evidence type="ECO:0000256" key="2">
    <source>
        <dbReference type="ARBA" id="ARBA00007441"/>
    </source>
</evidence>
<protein>
    <submittedName>
        <fullName evidence="7">Kynurenine--oxoglutarate transaminase</fullName>
        <ecNumber evidence="7">2.6.1.7</ecNumber>
    </submittedName>
</protein>
<evidence type="ECO:0000259" key="6">
    <source>
        <dbReference type="Pfam" id="PF00155"/>
    </source>
</evidence>
<dbReference type="KEGG" id="hhy:Halhy_3120"/>